<reference evidence="3" key="1">
    <citation type="submission" date="2016-06" db="EMBL/GenBank/DDBJ databases">
        <authorList>
            <person name="Nascimento L."/>
            <person name="Pereira R.V."/>
            <person name="Martins L.F."/>
            <person name="Quaggio R.B."/>
            <person name="Silva A.M."/>
            <person name="Setubal J.C."/>
        </authorList>
    </citation>
    <scope>NUCLEOTIDE SEQUENCE [LARGE SCALE GENOMIC DNA]</scope>
</reference>
<evidence type="ECO:0000313" key="3">
    <source>
        <dbReference type="Proteomes" id="UP000196475"/>
    </source>
</evidence>
<evidence type="ECO:0000313" key="2">
    <source>
        <dbReference type="EMBL" id="OUM84219.1"/>
    </source>
</evidence>
<dbReference type="InterPro" id="IPR050834">
    <property type="entry name" value="Glycosyltransf_2"/>
</dbReference>
<keyword evidence="2" id="KW-0808">Transferase</keyword>
<organism evidence="2 3">
    <name type="scientific">Bacillus thermozeamaize</name>
    <dbReference type="NCBI Taxonomy" id="230954"/>
    <lineage>
        <taxon>Bacteria</taxon>
        <taxon>Bacillati</taxon>
        <taxon>Bacillota</taxon>
        <taxon>Bacilli</taxon>
        <taxon>Bacillales</taxon>
        <taxon>Bacillaceae</taxon>
        <taxon>Bacillus</taxon>
    </lineage>
</organism>
<accession>A0A1Y3PIT1</accession>
<gene>
    <name evidence="2" type="ORF">BAA01_16885</name>
</gene>
<dbReference type="InterPro" id="IPR029044">
    <property type="entry name" value="Nucleotide-diphossugar_trans"/>
</dbReference>
<comment type="caution">
    <text evidence="2">The sequence shown here is derived from an EMBL/GenBank/DDBJ whole genome shotgun (WGS) entry which is preliminary data.</text>
</comment>
<dbReference type="PANTHER" id="PTHR43685:SF2">
    <property type="entry name" value="GLYCOSYLTRANSFERASE 2-LIKE DOMAIN-CONTAINING PROTEIN"/>
    <property type="match status" value="1"/>
</dbReference>
<dbReference type="Gene3D" id="3.90.550.10">
    <property type="entry name" value="Spore Coat Polysaccharide Biosynthesis Protein SpsA, Chain A"/>
    <property type="match status" value="1"/>
</dbReference>
<dbReference type="PANTHER" id="PTHR43685">
    <property type="entry name" value="GLYCOSYLTRANSFERASE"/>
    <property type="match status" value="1"/>
</dbReference>
<protein>
    <submittedName>
        <fullName evidence="2">Glycosyl transferase family 2</fullName>
    </submittedName>
</protein>
<dbReference type="InterPro" id="IPR001173">
    <property type="entry name" value="Glyco_trans_2-like"/>
</dbReference>
<dbReference type="GO" id="GO:0016740">
    <property type="term" value="F:transferase activity"/>
    <property type="evidence" value="ECO:0007669"/>
    <property type="project" value="UniProtKB-KW"/>
</dbReference>
<dbReference type="Proteomes" id="UP000196475">
    <property type="component" value="Unassembled WGS sequence"/>
</dbReference>
<sequence length="319" mass="37034">MSDVGVVMPVYKQKPSYLREALQSILAQRYRHFTLVIVVDGAPFDVLPIIRETVQDDPRVRVVILPENQGVAKALNRGFQELFSLPGIEYLTWISSDNIYSPDFLLTLRTYLRAAPPEVGVVYSCFQEIDESGKPLRDEAFLDARRKYQQRRKEELLDFHFIGVSFMYKAAYARLIGGYGQEPVEDYDYFLRLTEHCEVRYIPFVLMEYRVNSPMSISAQMKSSKDQHRRWRYMFQLVKQQARMRRGIPPEMTVLFPVAEGTARTVESYENQLEQYYSNYHVIVLDQTPQKQATQVLQAISDPRVGFLHVPGGARTAMH</sequence>
<evidence type="ECO:0000259" key="1">
    <source>
        <dbReference type="Pfam" id="PF00535"/>
    </source>
</evidence>
<proteinExistence type="predicted"/>
<feature type="non-terminal residue" evidence="2">
    <location>
        <position position="319"/>
    </location>
</feature>
<dbReference type="SUPFAM" id="SSF53448">
    <property type="entry name" value="Nucleotide-diphospho-sugar transferases"/>
    <property type="match status" value="1"/>
</dbReference>
<dbReference type="Pfam" id="PF00535">
    <property type="entry name" value="Glycos_transf_2"/>
    <property type="match status" value="1"/>
</dbReference>
<feature type="domain" description="Glycosyltransferase 2-like" evidence="1">
    <location>
        <begin position="6"/>
        <end position="170"/>
    </location>
</feature>
<dbReference type="AlphaFoldDB" id="A0A1Y3PIT1"/>
<dbReference type="EMBL" id="LZRT01000137">
    <property type="protein sequence ID" value="OUM84219.1"/>
    <property type="molecule type" value="Genomic_DNA"/>
</dbReference>
<name>A0A1Y3PIT1_9BACI</name>